<protein>
    <recommendedName>
        <fullName evidence="3">Branched-chain amino acid ABC transporter substrate-binding protein</fullName>
    </recommendedName>
</protein>
<dbReference type="InterPro" id="IPR046702">
    <property type="entry name" value="DUF6572"/>
</dbReference>
<dbReference type="Pfam" id="PF20212">
    <property type="entry name" value="DUF6572"/>
    <property type="match status" value="1"/>
</dbReference>
<evidence type="ECO:0000313" key="2">
    <source>
        <dbReference type="Proteomes" id="UP000216411"/>
    </source>
</evidence>
<name>A0A371JHK2_9FIRM</name>
<sequence length="114" mass="13292">MSVLDKKIIDAVAITPDRVGIKLLISDHLTWTDEYEHLLILQEKINVYIMFLENGQYKDTYRDIDFKYGVIEIHFMYEPTEKTKQFLQTVQNQISELGIIIEYGVSGGETCEDK</sequence>
<comment type="caution">
    <text evidence="1">The sequence shown here is derived from an EMBL/GenBank/DDBJ whole genome shotgun (WGS) entry which is preliminary data.</text>
</comment>
<dbReference type="AlphaFoldDB" id="A0A371JHK2"/>
<accession>A0A371JHK2</accession>
<organism evidence="1 2">
    <name type="scientific">Lachnotalea glycerini</name>
    <dbReference type="NCBI Taxonomy" id="1763509"/>
    <lineage>
        <taxon>Bacteria</taxon>
        <taxon>Bacillati</taxon>
        <taxon>Bacillota</taxon>
        <taxon>Clostridia</taxon>
        <taxon>Lachnospirales</taxon>
        <taxon>Lachnospiraceae</taxon>
        <taxon>Lachnotalea</taxon>
    </lineage>
</organism>
<dbReference type="RefSeq" id="WP_094376844.1">
    <property type="nucleotide sequence ID" value="NZ_NOKA02000005.1"/>
</dbReference>
<keyword evidence="2" id="KW-1185">Reference proteome</keyword>
<reference evidence="1 2" key="1">
    <citation type="journal article" date="2017" name="Genome Announc.">
        <title>Draft Genome Sequence of a Sporulating and Motile Strain of Lachnotalea glycerini Isolated from Water in Quebec City, Canada.</title>
        <authorList>
            <person name="Maheux A.F."/>
            <person name="Boudreau D.K."/>
            <person name="Berube E."/>
            <person name="Boissinot M."/>
            <person name="Raymond F."/>
            <person name="Brodeur S."/>
            <person name="Corbeil J."/>
            <person name="Isabel S."/>
            <person name="Omar R.F."/>
            <person name="Bergeron M.G."/>
        </authorList>
    </citation>
    <scope>NUCLEOTIDE SEQUENCE [LARGE SCALE GENOMIC DNA]</scope>
    <source>
        <strain evidence="1 2">CCRI-19302</strain>
    </source>
</reference>
<dbReference type="OrthoDB" id="2229810at2"/>
<evidence type="ECO:0000313" key="1">
    <source>
        <dbReference type="EMBL" id="RDY32222.1"/>
    </source>
</evidence>
<proteinExistence type="predicted"/>
<dbReference type="EMBL" id="NOKA02000005">
    <property type="protein sequence ID" value="RDY32222.1"/>
    <property type="molecule type" value="Genomic_DNA"/>
</dbReference>
<gene>
    <name evidence="1" type="ORF">CG710_005955</name>
</gene>
<dbReference type="Proteomes" id="UP000216411">
    <property type="component" value="Unassembled WGS sequence"/>
</dbReference>
<evidence type="ECO:0008006" key="3">
    <source>
        <dbReference type="Google" id="ProtNLM"/>
    </source>
</evidence>